<comment type="caution">
    <text evidence="8">The sequence shown here is derived from an EMBL/GenBank/DDBJ whole genome shotgun (WGS) entry which is preliminary data.</text>
</comment>
<keyword evidence="5 7" id="KW-0472">Membrane</keyword>
<evidence type="ECO:0000256" key="1">
    <source>
        <dbReference type="ARBA" id="ARBA00004141"/>
    </source>
</evidence>
<dbReference type="EMBL" id="QJJM01000006">
    <property type="protein sequence ID" value="PXW75924.1"/>
    <property type="molecule type" value="Genomic_DNA"/>
</dbReference>
<protein>
    <submittedName>
        <fullName evidence="8">Putative PurR-regulated permease PerM</fullName>
    </submittedName>
</protein>
<feature type="transmembrane region" description="Helical" evidence="7">
    <location>
        <begin position="247"/>
        <end position="273"/>
    </location>
</feature>
<dbReference type="Pfam" id="PF01594">
    <property type="entry name" value="AI-2E_transport"/>
    <property type="match status" value="1"/>
</dbReference>
<feature type="region of interest" description="Disordered" evidence="6">
    <location>
        <begin position="369"/>
        <end position="389"/>
    </location>
</feature>
<dbReference type="Proteomes" id="UP000248014">
    <property type="component" value="Unassembled WGS sequence"/>
</dbReference>
<dbReference type="InterPro" id="IPR002549">
    <property type="entry name" value="AI-2E-like"/>
</dbReference>
<evidence type="ECO:0000256" key="6">
    <source>
        <dbReference type="SAM" id="MobiDB-lite"/>
    </source>
</evidence>
<evidence type="ECO:0000256" key="7">
    <source>
        <dbReference type="SAM" id="Phobius"/>
    </source>
</evidence>
<evidence type="ECO:0000256" key="5">
    <source>
        <dbReference type="ARBA" id="ARBA00023136"/>
    </source>
</evidence>
<feature type="transmembrane region" description="Helical" evidence="7">
    <location>
        <begin position="217"/>
        <end position="241"/>
    </location>
</feature>
<feature type="transmembrane region" description="Helical" evidence="7">
    <location>
        <begin position="45"/>
        <end position="63"/>
    </location>
</feature>
<dbReference type="GO" id="GO:0055085">
    <property type="term" value="P:transmembrane transport"/>
    <property type="evidence" value="ECO:0007669"/>
    <property type="project" value="TreeGrafter"/>
</dbReference>
<keyword evidence="4 7" id="KW-1133">Transmembrane helix</keyword>
<comment type="subcellular location">
    <subcellularLocation>
        <location evidence="1">Membrane</location>
        <topology evidence="1">Multi-pass membrane protein</topology>
    </subcellularLocation>
</comment>
<evidence type="ECO:0000256" key="2">
    <source>
        <dbReference type="ARBA" id="ARBA00009773"/>
    </source>
</evidence>
<dbReference type="PANTHER" id="PTHR21716:SF16">
    <property type="entry name" value="BLL1467 PROTEIN"/>
    <property type="match status" value="1"/>
</dbReference>
<evidence type="ECO:0000313" key="9">
    <source>
        <dbReference type="Proteomes" id="UP000248014"/>
    </source>
</evidence>
<feature type="transmembrane region" description="Helical" evidence="7">
    <location>
        <begin position="75"/>
        <end position="97"/>
    </location>
</feature>
<evidence type="ECO:0000256" key="3">
    <source>
        <dbReference type="ARBA" id="ARBA00022692"/>
    </source>
</evidence>
<evidence type="ECO:0000256" key="4">
    <source>
        <dbReference type="ARBA" id="ARBA00022989"/>
    </source>
</evidence>
<keyword evidence="9" id="KW-1185">Reference proteome</keyword>
<organism evidence="8 9">
    <name type="scientific">Blastomonas natatoria</name>
    <dbReference type="NCBI Taxonomy" id="34015"/>
    <lineage>
        <taxon>Bacteria</taxon>
        <taxon>Pseudomonadati</taxon>
        <taxon>Pseudomonadota</taxon>
        <taxon>Alphaproteobacteria</taxon>
        <taxon>Sphingomonadales</taxon>
        <taxon>Sphingomonadaceae</taxon>
        <taxon>Blastomonas</taxon>
    </lineage>
</organism>
<dbReference type="GO" id="GO:0016020">
    <property type="term" value="C:membrane"/>
    <property type="evidence" value="ECO:0007669"/>
    <property type="project" value="UniProtKB-SubCell"/>
</dbReference>
<dbReference type="RefSeq" id="WP_110298780.1">
    <property type="nucleotide sequence ID" value="NZ_QJJM01000006.1"/>
</dbReference>
<feature type="transmembrane region" description="Helical" evidence="7">
    <location>
        <begin position="285"/>
        <end position="308"/>
    </location>
</feature>
<sequence>MSLPSDERAVADELRRDRLLAALALIAGVALFLAFPFAMRAGAEFFLPLAVAIVLSIALVPALEWMERRGLPSMAAAFLCLVLFLTIANGALAVIVVPATDWFLLLPDRIPKIMENLAPLIDLYSDLQKFVDDTTRLVSGSMVKAQAAATASPESLLDLFASAAPGVALQMAFVILLIFFFLAGWTRLRENAISSRGSFTGAMATARVIQNVVSATSAYLTTITVINLLLGVSVGVVVWLLGMESPAMWGGIVALLNFIPYLGPVLAAVLLALGGLMSFGDLWTALIPASVQIVFHLVEANLITPAVLGRRLTMNPLLILVSLSYWAWVWGTTGALLAVPLLIIIQTVVAAAGKPDIAGFLFESGTLTRNPRDGEAPPTEPLSPVRGKN</sequence>
<accession>A0A2V3V492</accession>
<feature type="transmembrane region" description="Helical" evidence="7">
    <location>
        <begin position="167"/>
        <end position="186"/>
    </location>
</feature>
<dbReference type="PANTHER" id="PTHR21716">
    <property type="entry name" value="TRANSMEMBRANE PROTEIN"/>
    <property type="match status" value="1"/>
</dbReference>
<dbReference type="OrthoDB" id="9799225at2"/>
<feature type="transmembrane region" description="Helical" evidence="7">
    <location>
        <begin position="328"/>
        <end position="352"/>
    </location>
</feature>
<gene>
    <name evidence="8" type="ORF">C7451_10687</name>
</gene>
<keyword evidence="3 7" id="KW-0812">Transmembrane</keyword>
<reference evidence="8 9" key="1">
    <citation type="submission" date="2018-05" db="EMBL/GenBank/DDBJ databases">
        <title>Genomic Encyclopedia of Type Strains, Phase IV (KMG-IV): sequencing the most valuable type-strain genomes for metagenomic binning, comparative biology and taxonomic classification.</title>
        <authorList>
            <person name="Goeker M."/>
        </authorList>
    </citation>
    <scope>NUCLEOTIDE SEQUENCE [LARGE SCALE GENOMIC DNA]</scope>
    <source>
        <strain evidence="8 9">DSM 3183</strain>
    </source>
</reference>
<evidence type="ECO:0000313" key="8">
    <source>
        <dbReference type="EMBL" id="PXW75924.1"/>
    </source>
</evidence>
<dbReference type="AlphaFoldDB" id="A0A2V3V492"/>
<name>A0A2V3V492_9SPHN</name>
<feature type="transmembrane region" description="Helical" evidence="7">
    <location>
        <begin position="20"/>
        <end position="39"/>
    </location>
</feature>
<comment type="similarity">
    <text evidence="2">Belongs to the autoinducer-2 exporter (AI-2E) (TC 2.A.86) family.</text>
</comment>
<proteinExistence type="inferred from homology"/>